<keyword evidence="1" id="KW-0812">Transmembrane</keyword>
<evidence type="ECO:0000313" key="4">
    <source>
        <dbReference type="Proteomes" id="UP000321814"/>
    </source>
</evidence>
<organism evidence="3 4">
    <name type="scientific">Rheinheimera tangshanensis</name>
    <dbReference type="NCBI Taxonomy" id="400153"/>
    <lineage>
        <taxon>Bacteria</taxon>
        <taxon>Pseudomonadati</taxon>
        <taxon>Pseudomonadota</taxon>
        <taxon>Gammaproteobacteria</taxon>
        <taxon>Chromatiales</taxon>
        <taxon>Chromatiaceae</taxon>
        <taxon>Rheinheimera</taxon>
    </lineage>
</organism>
<keyword evidence="1" id="KW-1133">Transmembrane helix</keyword>
<feature type="transmembrane region" description="Helical" evidence="1">
    <location>
        <begin position="73"/>
        <end position="92"/>
    </location>
</feature>
<dbReference type="SUPFAM" id="SSF48317">
    <property type="entry name" value="Acid phosphatase/Vanadium-dependent haloperoxidase"/>
    <property type="match status" value="1"/>
</dbReference>
<protein>
    <submittedName>
        <fullName evidence="3">Phosphatase PAP2 family protein</fullName>
    </submittedName>
</protein>
<evidence type="ECO:0000313" key="3">
    <source>
        <dbReference type="EMBL" id="TXK79722.1"/>
    </source>
</evidence>
<feature type="transmembrane region" description="Helical" evidence="1">
    <location>
        <begin position="12"/>
        <end position="35"/>
    </location>
</feature>
<dbReference type="AlphaFoldDB" id="A0A5C8LVQ2"/>
<evidence type="ECO:0000259" key="2">
    <source>
        <dbReference type="Pfam" id="PF01569"/>
    </source>
</evidence>
<feature type="transmembrane region" description="Helical" evidence="1">
    <location>
        <begin position="157"/>
        <end position="175"/>
    </location>
</feature>
<reference evidence="3 4" key="1">
    <citation type="submission" date="2019-08" db="EMBL/GenBank/DDBJ databases">
        <title>Draft genome analysis of Rheinheimera tangshanensis isolated from the roots of fresh rice plants (Oryza sativa).</title>
        <authorList>
            <person name="Yu Q."/>
            <person name="Qi Y."/>
            <person name="Zhang H."/>
            <person name="Pu J."/>
        </authorList>
    </citation>
    <scope>NUCLEOTIDE SEQUENCE [LARGE SCALE GENOMIC DNA]</scope>
    <source>
        <strain evidence="3 4">JA3-B52</strain>
    </source>
</reference>
<dbReference type="InterPro" id="IPR036938">
    <property type="entry name" value="PAP2/HPO_sf"/>
</dbReference>
<dbReference type="Pfam" id="PF01569">
    <property type="entry name" value="PAP2"/>
    <property type="match status" value="1"/>
</dbReference>
<comment type="caution">
    <text evidence="3">The sequence shown here is derived from an EMBL/GenBank/DDBJ whole genome shotgun (WGS) entry which is preliminary data.</text>
</comment>
<feature type="transmembrane region" description="Helical" evidence="1">
    <location>
        <begin position="182"/>
        <end position="200"/>
    </location>
</feature>
<evidence type="ECO:0000256" key="1">
    <source>
        <dbReference type="SAM" id="Phobius"/>
    </source>
</evidence>
<dbReference type="Gene3D" id="1.20.144.10">
    <property type="entry name" value="Phosphatidic acid phosphatase type 2/haloperoxidase"/>
    <property type="match status" value="1"/>
</dbReference>
<keyword evidence="4" id="KW-1185">Reference proteome</keyword>
<proteinExistence type="predicted"/>
<sequence length="271" mass="30081">MESRFAVAEPIRLSLFTHLIAPIAGASVLFILAYGTSFDFGLASLLFDWQGGTWALQHHWLTETLLHHSVRTINEILVLGLLGYWVWLHVVVRKRSENQRALGVLLLSLVVSFVSVAVLKRLLPMECPWDLLQFGGSSEFWGLFDTRPETMSPNQCFPAGHASIGFAWLALYYYWRELKPELATRGIVIGLTLGLLLGFVQQLRGAHFISHDIATAAVCWTVSTVLHGLFQNSCTSELSVRSKPARTISANLPVEPSQPVLLTTSVESPDV</sequence>
<feature type="transmembrane region" description="Helical" evidence="1">
    <location>
        <begin position="104"/>
        <end position="123"/>
    </location>
</feature>
<gene>
    <name evidence="3" type="ORF">FU839_13575</name>
</gene>
<feature type="domain" description="Phosphatidic acid phosphatase type 2/haloperoxidase" evidence="2">
    <location>
        <begin position="103"/>
        <end position="232"/>
    </location>
</feature>
<dbReference type="OrthoDB" id="7348799at2"/>
<keyword evidence="1" id="KW-0472">Membrane</keyword>
<accession>A0A5C8LVQ2</accession>
<dbReference type="InterPro" id="IPR000326">
    <property type="entry name" value="PAP2/HPO"/>
</dbReference>
<name>A0A5C8LVQ2_9GAMM</name>
<dbReference type="EMBL" id="VRLR01000009">
    <property type="protein sequence ID" value="TXK79722.1"/>
    <property type="molecule type" value="Genomic_DNA"/>
</dbReference>
<dbReference type="Proteomes" id="UP000321814">
    <property type="component" value="Unassembled WGS sequence"/>
</dbReference>
<dbReference type="CDD" id="cd03396">
    <property type="entry name" value="PAP2_like_6"/>
    <property type="match status" value="1"/>
</dbReference>